<gene>
    <name evidence="1" type="ORF">LCGC14_2480570</name>
</gene>
<reference evidence="1" key="1">
    <citation type="journal article" date="2015" name="Nature">
        <title>Complex archaea that bridge the gap between prokaryotes and eukaryotes.</title>
        <authorList>
            <person name="Spang A."/>
            <person name="Saw J.H."/>
            <person name="Jorgensen S.L."/>
            <person name="Zaremba-Niedzwiedzka K."/>
            <person name="Martijn J."/>
            <person name="Lind A.E."/>
            <person name="van Eijk R."/>
            <person name="Schleper C."/>
            <person name="Guy L."/>
            <person name="Ettema T.J."/>
        </authorList>
    </citation>
    <scope>NUCLEOTIDE SEQUENCE</scope>
</reference>
<protein>
    <submittedName>
        <fullName evidence="1">Uncharacterized protein</fullName>
    </submittedName>
</protein>
<dbReference type="AlphaFoldDB" id="A0A0F9E1D9"/>
<comment type="caution">
    <text evidence="1">The sequence shown here is derived from an EMBL/GenBank/DDBJ whole genome shotgun (WGS) entry which is preliminary data.</text>
</comment>
<dbReference type="EMBL" id="LAZR01039061">
    <property type="protein sequence ID" value="KKL17933.1"/>
    <property type="molecule type" value="Genomic_DNA"/>
</dbReference>
<proteinExistence type="predicted"/>
<evidence type="ECO:0000313" key="1">
    <source>
        <dbReference type="EMBL" id="KKL17933.1"/>
    </source>
</evidence>
<accession>A0A0F9E1D9</accession>
<sequence>MGISVARTDMLSIIRQVGNMPLSVSRMGSVRKGFVPGLDLYVQTGWKLSKRFQTIFDVEGRNVLTGERTTRQVSFMSDERMTVDQMKSELLELAQREYALRDGVDYTSIVPAGGLERASPPFIAED</sequence>
<name>A0A0F9E1D9_9ZZZZ</name>
<organism evidence="1">
    <name type="scientific">marine sediment metagenome</name>
    <dbReference type="NCBI Taxonomy" id="412755"/>
    <lineage>
        <taxon>unclassified sequences</taxon>
        <taxon>metagenomes</taxon>
        <taxon>ecological metagenomes</taxon>
    </lineage>
</organism>